<dbReference type="GO" id="GO:0004016">
    <property type="term" value="F:adenylate cyclase activity"/>
    <property type="evidence" value="ECO:0007669"/>
    <property type="project" value="TreeGrafter"/>
</dbReference>
<reference evidence="4 5" key="1">
    <citation type="journal article" date="2016" name="Genome Announc.">
        <title>First Complete Genome Sequence of a Subdivision 6 Acidobacterium Strain.</title>
        <authorList>
            <person name="Huang S."/>
            <person name="Vieira S."/>
            <person name="Bunk B."/>
            <person name="Riedel T."/>
            <person name="Sproer C."/>
            <person name="Overmann J."/>
        </authorList>
    </citation>
    <scope>NUCLEOTIDE SEQUENCE [LARGE SCALE GENOMIC DNA]</scope>
    <source>
        <strain evidence="5">DSM 100886 HEG_-6_39</strain>
    </source>
</reference>
<dbReference type="PANTHER" id="PTHR16305:SF28">
    <property type="entry name" value="GUANYLATE CYCLASE DOMAIN-CONTAINING PROTEIN"/>
    <property type="match status" value="1"/>
</dbReference>
<feature type="domain" description="Orc1-like AAA ATPase" evidence="3">
    <location>
        <begin position="25"/>
        <end position="200"/>
    </location>
</feature>
<protein>
    <submittedName>
        <fullName evidence="4">TOMM system kinase/cyclase fusion protein</fullName>
    </submittedName>
</protein>
<keyword evidence="1" id="KW-0547">Nucleotide-binding</keyword>
<keyword evidence="5" id="KW-1185">Reference proteome</keyword>
<evidence type="ECO:0000313" key="5">
    <source>
        <dbReference type="Proteomes" id="UP000076079"/>
    </source>
</evidence>
<dbReference type="InterPro" id="IPR027417">
    <property type="entry name" value="P-loop_NTPase"/>
</dbReference>
<dbReference type="EMBL" id="CP015136">
    <property type="protein sequence ID" value="AMY09255.1"/>
    <property type="molecule type" value="Genomic_DNA"/>
</dbReference>
<dbReference type="PANTHER" id="PTHR16305">
    <property type="entry name" value="TESTICULAR SOLUBLE ADENYLYL CYCLASE"/>
    <property type="match status" value="1"/>
</dbReference>
<dbReference type="InterPro" id="IPR041664">
    <property type="entry name" value="AAA_16"/>
</dbReference>
<name>A0A143PL21_LUTPR</name>
<evidence type="ECO:0000256" key="2">
    <source>
        <dbReference type="ARBA" id="ARBA00022840"/>
    </source>
</evidence>
<evidence type="ECO:0000313" key="4">
    <source>
        <dbReference type="EMBL" id="AMY09255.1"/>
    </source>
</evidence>
<dbReference type="Gene3D" id="3.40.50.300">
    <property type="entry name" value="P-loop containing nucleotide triphosphate hydrolases"/>
    <property type="match status" value="1"/>
</dbReference>
<keyword evidence="2" id="KW-0067">ATP-binding</keyword>
<evidence type="ECO:0000259" key="3">
    <source>
        <dbReference type="Pfam" id="PF13191"/>
    </source>
</evidence>
<dbReference type="GO" id="GO:0005737">
    <property type="term" value="C:cytoplasm"/>
    <property type="evidence" value="ECO:0007669"/>
    <property type="project" value="TreeGrafter"/>
</dbReference>
<keyword evidence="4" id="KW-0418">Kinase</keyword>
<dbReference type="KEGG" id="abac:LuPra_02468"/>
<reference evidence="5" key="2">
    <citation type="submission" date="2016-04" db="EMBL/GenBank/DDBJ databases">
        <title>First Complete Genome Sequence of a Subdivision 6 Acidobacterium.</title>
        <authorList>
            <person name="Huang S."/>
            <person name="Vieira S."/>
            <person name="Bunk B."/>
            <person name="Riedel T."/>
            <person name="Sproeer C."/>
            <person name="Overmann J."/>
        </authorList>
    </citation>
    <scope>NUCLEOTIDE SEQUENCE [LARGE SCALE GENOMIC DNA]</scope>
    <source>
        <strain evidence="5">DSM 100886 HEG_-6_39</strain>
    </source>
</reference>
<gene>
    <name evidence="4" type="ORF">LuPra_02468</name>
</gene>
<accession>A0A143PL21</accession>
<evidence type="ECO:0000256" key="1">
    <source>
        <dbReference type="ARBA" id="ARBA00022741"/>
    </source>
</evidence>
<dbReference type="AlphaFoldDB" id="A0A143PL21"/>
<dbReference type="STRING" id="1855912.LuPra_02468"/>
<dbReference type="GO" id="GO:0016301">
    <property type="term" value="F:kinase activity"/>
    <property type="evidence" value="ECO:0007669"/>
    <property type="project" value="UniProtKB-KW"/>
</dbReference>
<dbReference type="Pfam" id="PF13191">
    <property type="entry name" value="AAA_16"/>
    <property type="match status" value="1"/>
</dbReference>
<keyword evidence="4" id="KW-0808">Transferase</keyword>
<sequence>MDARLATWAELVRSETSMLQPAPPQLFGRDSELALLIRALADSERGRARVVWIGGEPGIGKTRLAEELAAAATQRTTVAWARCVDAEAAPPYWPWAEGIRALLRTVTREELQLPVSCLKRLSALVPDLVHHPAMTARPVGRVTASDRYRLFDAVRTLLQRASSRASLVLVFDDLHQADASSLLLLEFIARELSDSRLLIVATYRADEMSTRLRETMGELARVGLQKVVLTGLGLKETGQLLTYLSGTSCSDDLVRQVHTRTSGNPFFVTEVAHLQSSDRDAIPDNVRAVLHRRVSRLSEATIQLLTVCSVLGREFDFRMAAAVVAPDGDRDLLDALDEALERLIVEPMPAAGESWYRFRHELVRAAVYESVSPSRRAHWHAAVVALMEQRLGARVEEHAADLAYHAARAEALVGSSRVVKYSRLAGERMLATHAFDGALRHFERAWRARNSVPCDDEAAGILAGLGLAQAATTVRWKRQEAWANVRRAIEYYLEAGEIQKAVAAVTHPSLAAEGVAGVTDVIRRLLPFVSEGSREAALLLARGAAAAYFETGSDKPTQQWFTRALGIASSSEDARLELRVLAQSLSVDHFAFAGMTRS</sequence>
<dbReference type="SUPFAM" id="SSF52540">
    <property type="entry name" value="P-loop containing nucleoside triphosphate hydrolases"/>
    <property type="match status" value="1"/>
</dbReference>
<dbReference type="GO" id="GO:0005524">
    <property type="term" value="F:ATP binding"/>
    <property type="evidence" value="ECO:0007669"/>
    <property type="project" value="UniProtKB-KW"/>
</dbReference>
<proteinExistence type="predicted"/>
<organism evidence="4 5">
    <name type="scientific">Luteitalea pratensis</name>
    <dbReference type="NCBI Taxonomy" id="1855912"/>
    <lineage>
        <taxon>Bacteria</taxon>
        <taxon>Pseudomonadati</taxon>
        <taxon>Acidobacteriota</taxon>
        <taxon>Vicinamibacteria</taxon>
        <taxon>Vicinamibacterales</taxon>
        <taxon>Vicinamibacteraceae</taxon>
        <taxon>Luteitalea</taxon>
    </lineage>
</organism>
<dbReference type="Proteomes" id="UP000076079">
    <property type="component" value="Chromosome"/>
</dbReference>